<dbReference type="Pfam" id="PF12849">
    <property type="entry name" value="PBP_like_2"/>
    <property type="match status" value="1"/>
</dbReference>
<keyword evidence="5" id="KW-0732">Signal</keyword>
<keyword evidence="3 4" id="KW-0592">Phosphate transport</keyword>
<proteinExistence type="inferred from homology"/>
<dbReference type="CDD" id="cd13565">
    <property type="entry name" value="PBP2_PstS"/>
    <property type="match status" value="1"/>
</dbReference>
<evidence type="ECO:0000256" key="2">
    <source>
        <dbReference type="ARBA" id="ARBA00022448"/>
    </source>
</evidence>
<dbReference type="Proteomes" id="UP000824681">
    <property type="component" value="Chromosome"/>
</dbReference>
<dbReference type="PROSITE" id="PS51257">
    <property type="entry name" value="PROKAR_LIPOPROTEIN"/>
    <property type="match status" value="1"/>
</dbReference>
<dbReference type="PIRSF" id="PIRSF002756">
    <property type="entry name" value="PstS"/>
    <property type="match status" value="1"/>
</dbReference>
<feature type="domain" description="PBP" evidence="6">
    <location>
        <begin position="50"/>
        <end position="348"/>
    </location>
</feature>
<evidence type="ECO:0000313" key="8">
    <source>
        <dbReference type="Proteomes" id="UP000824681"/>
    </source>
</evidence>
<accession>A0ABX8UBA9</accession>
<evidence type="ECO:0000256" key="5">
    <source>
        <dbReference type="SAM" id="SignalP"/>
    </source>
</evidence>
<name>A0ABX8UBA9_9ACTN</name>
<reference evidence="7 8" key="1">
    <citation type="journal article" date="2021" name="ACS Chem. Biol.">
        <title>Genomic-Led Discovery of a Novel Glycopeptide Antibiotic by Nonomuraea coxensis DSM 45129.</title>
        <authorList>
            <person name="Yushchuk O."/>
            <person name="Vior N.M."/>
            <person name="Andreo-Vidal A."/>
            <person name="Berini F."/>
            <person name="Ruckert C."/>
            <person name="Busche T."/>
            <person name="Binda E."/>
            <person name="Kalinowski J."/>
            <person name="Truman A.W."/>
            <person name="Marinelli F."/>
        </authorList>
    </citation>
    <scope>NUCLEOTIDE SEQUENCE [LARGE SCALE GENOMIC DNA]</scope>
    <source>
        <strain evidence="7 8">DSM 45129</strain>
    </source>
</reference>
<evidence type="ECO:0000256" key="3">
    <source>
        <dbReference type="ARBA" id="ARBA00022592"/>
    </source>
</evidence>
<dbReference type="InterPro" id="IPR050962">
    <property type="entry name" value="Phosphate-bind_PstS"/>
</dbReference>
<comment type="similarity">
    <text evidence="1 4">Belongs to the PstS family.</text>
</comment>
<dbReference type="InterPro" id="IPR024370">
    <property type="entry name" value="PBP_domain"/>
</dbReference>
<protein>
    <recommendedName>
        <fullName evidence="4">Phosphate-binding protein</fullName>
    </recommendedName>
</protein>
<evidence type="ECO:0000256" key="1">
    <source>
        <dbReference type="ARBA" id="ARBA00008725"/>
    </source>
</evidence>
<gene>
    <name evidence="7" type="primary">pstS3</name>
    <name evidence="7" type="ORF">Nocox_36105</name>
</gene>
<sequence length="377" mass="38680">MKRNPTVKYAGRLAAVAVVGALSLAACGTDNNASAGNAGTTAASAPAAGNDNALSGTINAAGSSAQANAIDEWKKNFQATNSGVSINYQPSGSGAGVQAFIQGTVSFAGSDSALNDEKGEPAQADARCKTGKAINLPMVTGPVAVVYNLPGVDGLQLSPKTIGGIFNSQITKWDDPAIKAENPDAKLPSTPIQAFHRSDESGTSDNFTKFLKATAEWPYDPAKAWPAEAKGQGAKGSDGIASSVKDTEGAISYVEMSYADNSQLQKAKVANGSGEFVELTPESAAKTVETAEIKGTGNDLKLSIDYGTKTAGAYPIVLVTYEITCEKGLPAEEAKLVKEFLTYTASDEGQAALKDLGYAPLAGGLLTKVRTAIEAIS</sequence>
<keyword evidence="8" id="KW-1185">Reference proteome</keyword>
<dbReference type="EMBL" id="CP068985">
    <property type="protein sequence ID" value="QYC44780.1"/>
    <property type="molecule type" value="Genomic_DNA"/>
</dbReference>
<dbReference type="SUPFAM" id="SSF53850">
    <property type="entry name" value="Periplasmic binding protein-like II"/>
    <property type="match status" value="1"/>
</dbReference>
<dbReference type="PANTHER" id="PTHR42996:SF1">
    <property type="entry name" value="PHOSPHATE-BINDING PROTEIN PSTS"/>
    <property type="match status" value="1"/>
</dbReference>
<evidence type="ECO:0000313" key="7">
    <source>
        <dbReference type="EMBL" id="QYC44780.1"/>
    </source>
</evidence>
<dbReference type="Gene3D" id="3.40.190.10">
    <property type="entry name" value="Periplasmic binding protein-like II"/>
    <property type="match status" value="2"/>
</dbReference>
<feature type="signal peptide" evidence="5">
    <location>
        <begin position="1"/>
        <end position="28"/>
    </location>
</feature>
<dbReference type="NCBIfam" id="TIGR00975">
    <property type="entry name" value="3a0107s03"/>
    <property type="match status" value="1"/>
</dbReference>
<dbReference type="PANTHER" id="PTHR42996">
    <property type="entry name" value="PHOSPHATE-BINDING PROTEIN PSTS"/>
    <property type="match status" value="1"/>
</dbReference>
<evidence type="ECO:0000259" key="6">
    <source>
        <dbReference type="Pfam" id="PF12849"/>
    </source>
</evidence>
<evidence type="ECO:0000256" key="4">
    <source>
        <dbReference type="PIRNR" id="PIRNR002756"/>
    </source>
</evidence>
<feature type="chain" id="PRO_5047231755" description="Phosphate-binding protein" evidence="5">
    <location>
        <begin position="29"/>
        <end position="377"/>
    </location>
</feature>
<organism evidence="7 8">
    <name type="scientific">Nonomuraea coxensis DSM 45129</name>
    <dbReference type="NCBI Taxonomy" id="1122611"/>
    <lineage>
        <taxon>Bacteria</taxon>
        <taxon>Bacillati</taxon>
        <taxon>Actinomycetota</taxon>
        <taxon>Actinomycetes</taxon>
        <taxon>Streptosporangiales</taxon>
        <taxon>Streptosporangiaceae</taxon>
        <taxon>Nonomuraea</taxon>
    </lineage>
</organism>
<keyword evidence="2 4" id="KW-0813">Transport</keyword>
<dbReference type="InterPro" id="IPR005673">
    <property type="entry name" value="ABC_phos-bd_PstS"/>
</dbReference>